<accession>A0A8J3BI97</accession>
<dbReference type="PANTHER" id="PTHR43547">
    <property type="entry name" value="TWO-COMPONENT HISTIDINE KINASE"/>
    <property type="match status" value="1"/>
</dbReference>
<feature type="domain" description="Histidine kinase" evidence="16">
    <location>
        <begin position="824"/>
        <end position="1041"/>
    </location>
</feature>
<dbReference type="FunFam" id="3.30.565.10:FF:000037">
    <property type="entry name" value="Hybrid sensor histidine kinase/response regulator"/>
    <property type="match status" value="1"/>
</dbReference>
<dbReference type="CDD" id="cd00082">
    <property type="entry name" value="HisKA"/>
    <property type="match status" value="1"/>
</dbReference>
<comment type="caution">
    <text evidence="18">The sequence shown here is derived from an EMBL/GenBank/DDBJ whole genome shotgun (WGS) entry which is preliminary data.</text>
</comment>
<keyword evidence="3 12" id="KW-0597">Phosphoprotein</keyword>
<keyword evidence="13" id="KW-1133">Transmembrane helix</keyword>
<evidence type="ECO:0000256" key="2">
    <source>
        <dbReference type="ARBA" id="ARBA00012438"/>
    </source>
</evidence>
<organism evidence="18 19">
    <name type="scientific">Yeosuana aromativorans</name>
    <dbReference type="NCBI Taxonomy" id="288019"/>
    <lineage>
        <taxon>Bacteria</taxon>
        <taxon>Pseudomonadati</taxon>
        <taxon>Bacteroidota</taxon>
        <taxon>Flavobacteriia</taxon>
        <taxon>Flavobacteriales</taxon>
        <taxon>Flavobacteriaceae</taxon>
        <taxon>Yeosuana</taxon>
    </lineage>
</organism>
<dbReference type="InterPro" id="IPR036097">
    <property type="entry name" value="HisK_dim/P_sf"/>
</dbReference>
<dbReference type="Pfam" id="PF00072">
    <property type="entry name" value="Response_reg"/>
    <property type="match status" value="1"/>
</dbReference>
<evidence type="ECO:0000259" key="15">
    <source>
        <dbReference type="PROSITE" id="PS01124"/>
    </source>
</evidence>
<dbReference type="InterPro" id="IPR015943">
    <property type="entry name" value="WD40/YVTN_repeat-like_dom_sf"/>
</dbReference>
<dbReference type="InterPro" id="IPR036890">
    <property type="entry name" value="HATPase_C_sf"/>
</dbReference>
<dbReference type="InterPro" id="IPR004358">
    <property type="entry name" value="Sig_transdc_His_kin-like_C"/>
</dbReference>
<keyword evidence="7" id="KW-0067">ATP-binding</keyword>
<dbReference type="PRINTS" id="PR00344">
    <property type="entry name" value="BCTRLSENSOR"/>
</dbReference>
<evidence type="ECO:0000256" key="8">
    <source>
        <dbReference type="ARBA" id="ARBA00023012"/>
    </source>
</evidence>
<keyword evidence="13" id="KW-0812">Transmembrane</keyword>
<dbReference type="Pfam" id="PF12833">
    <property type="entry name" value="HTH_18"/>
    <property type="match status" value="1"/>
</dbReference>
<dbReference type="Pfam" id="PF07495">
    <property type="entry name" value="Y_Y_Y"/>
    <property type="match status" value="1"/>
</dbReference>
<dbReference type="InterPro" id="IPR013783">
    <property type="entry name" value="Ig-like_fold"/>
</dbReference>
<name>A0A8J3BI97_9FLAO</name>
<keyword evidence="10" id="KW-0238">DNA-binding</keyword>
<dbReference type="Pfam" id="PF02518">
    <property type="entry name" value="HATPase_c"/>
    <property type="match status" value="1"/>
</dbReference>
<dbReference type="CDD" id="cd17574">
    <property type="entry name" value="REC_OmpR"/>
    <property type="match status" value="1"/>
</dbReference>
<reference evidence="18" key="2">
    <citation type="submission" date="2020-09" db="EMBL/GenBank/DDBJ databases">
        <authorList>
            <person name="Sun Q."/>
            <person name="Ohkuma M."/>
        </authorList>
    </citation>
    <scope>NUCLEOTIDE SEQUENCE</scope>
    <source>
        <strain evidence="18">JCM 12862</strain>
    </source>
</reference>
<dbReference type="SUPFAM" id="SSF46689">
    <property type="entry name" value="Homeodomain-like"/>
    <property type="match status" value="1"/>
</dbReference>
<evidence type="ECO:0000259" key="16">
    <source>
        <dbReference type="PROSITE" id="PS50109"/>
    </source>
</evidence>
<evidence type="ECO:0000256" key="13">
    <source>
        <dbReference type="SAM" id="Phobius"/>
    </source>
</evidence>
<dbReference type="Gene3D" id="2.130.10.10">
    <property type="entry name" value="YVTN repeat-like/Quinoprotein amine dehydrogenase"/>
    <property type="match status" value="2"/>
</dbReference>
<evidence type="ECO:0000256" key="4">
    <source>
        <dbReference type="ARBA" id="ARBA00022679"/>
    </source>
</evidence>
<feature type="transmembrane region" description="Helical" evidence="13">
    <location>
        <begin position="771"/>
        <end position="788"/>
    </location>
</feature>
<dbReference type="SUPFAM" id="SSF55874">
    <property type="entry name" value="ATPase domain of HSP90 chaperone/DNA topoisomerase II/histidine kinase"/>
    <property type="match status" value="1"/>
</dbReference>
<evidence type="ECO:0000259" key="17">
    <source>
        <dbReference type="PROSITE" id="PS50110"/>
    </source>
</evidence>
<dbReference type="RefSeq" id="WP_188649507.1">
    <property type="nucleotide sequence ID" value="NZ_BMNR01000001.1"/>
</dbReference>
<evidence type="ECO:0000256" key="5">
    <source>
        <dbReference type="ARBA" id="ARBA00022741"/>
    </source>
</evidence>
<evidence type="ECO:0000256" key="3">
    <source>
        <dbReference type="ARBA" id="ARBA00022553"/>
    </source>
</evidence>
<dbReference type="Pfam" id="PF00512">
    <property type="entry name" value="HisKA"/>
    <property type="match status" value="1"/>
</dbReference>
<dbReference type="SMART" id="SM00387">
    <property type="entry name" value="HATPase_c"/>
    <property type="match status" value="1"/>
</dbReference>
<keyword evidence="19" id="KW-1185">Reference proteome</keyword>
<dbReference type="InterPro" id="IPR001789">
    <property type="entry name" value="Sig_transdc_resp-reg_receiver"/>
</dbReference>
<evidence type="ECO:0000256" key="6">
    <source>
        <dbReference type="ARBA" id="ARBA00022777"/>
    </source>
</evidence>
<evidence type="ECO:0000256" key="9">
    <source>
        <dbReference type="ARBA" id="ARBA00023015"/>
    </source>
</evidence>
<keyword evidence="6 18" id="KW-0418">Kinase</keyword>
<proteinExistence type="predicted"/>
<dbReference type="Pfam" id="PF07494">
    <property type="entry name" value="Reg_prop"/>
    <property type="match status" value="3"/>
</dbReference>
<dbReference type="GO" id="GO:0003700">
    <property type="term" value="F:DNA-binding transcription factor activity"/>
    <property type="evidence" value="ECO:0007669"/>
    <property type="project" value="InterPro"/>
</dbReference>
<dbReference type="PROSITE" id="PS50109">
    <property type="entry name" value="HIS_KIN"/>
    <property type="match status" value="1"/>
</dbReference>
<gene>
    <name evidence="18" type="ORF">GCM10007962_03050</name>
</gene>
<evidence type="ECO:0000256" key="1">
    <source>
        <dbReference type="ARBA" id="ARBA00000085"/>
    </source>
</evidence>
<dbReference type="SMART" id="SM00448">
    <property type="entry name" value="REC"/>
    <property type="match status" value="1"/>
</dbReference>
<dbReference type="EMBL" id="BMNR01000001">
    <property type="protein sequence ID" value="GGK12150.1"/>
    <property type="molecule type" value="Genomic_DNA"/>
</dbReference>
<dbReference type="PANTHER" id="PTHR43547:SF2">
    <property type="entry name" value="HYBRID SIGNAL TRANSDUCTION HISTIDINE KINASE C"/>
    <property type="match status" value="1"/>
</dbReference>
<evidence type="ECO:0000256" key="11">
    <source>
        <dbReference type="ARBA" id="ARBA00023163"/>
    </source>
</evidence>
<dbReference type="SUPFAM" id="SSF47384">
    <property type="entry name" value="Homodimeric domain of signal transducing histidine kinase"/>
    <property type="match status" value="1"/>
</dbReference>
<sequence length="1334" mass="152371">MGRAILIINFLLSLTIFAQENDINYVIDFITTKQGLSHNYVSSIVSDDLNIKWIGTENGITKFNGYDYEYIKPSDEYKGLLNENIETLFVDKDSNLWIGTKSGGLSFLDIKNNTIKNYNYLIDLAQEGVLRITSISQDDEGNIWVGTWKDGVFVMDFKNDVLVKHFPFNQQVYSIAKDFNNNMWFCSGYNLHFYNSTDKKITNFNLHFGITDILPDASRNKVWISTSGIIDTKLYGFNYDTQSIESIETGVISNFSKKLSLDKYHRIWIGTWGKGVYRSNEDLSKFSKIDLVSSSLDRISGNYNTILSIHHDKNNVTWLATANGGVVKLLEGNGFKNADKLINNPELKGYLNCTTIYKDIQNIFLGTLFKGVYHGKGFSSLSQIKQIGNTKVNALYEHDKKLYIGAQNGFYIYDLNLEKIVFSSKRNFKVTAFLVDKDTLYLGTQQLGIAVFPLETIHDEDSYVFYSEDEKDKQKIESNRITSIQKDDDDNIWVSTYNGLHLFDKNTKSFIHQSTLLQEKLPSVIINSMAIKDGFLWLATPSGLIKLNYKNNQLTIDNVVSKKDGLNSDFICAVTFDDQSNVWLSTHTEIVKYNVINKSIISYGDINGIKSTSFNNNSFYNYNHDLLFFGGIDNLTFFNPSKLKDFNTIPEIIFTNLRVNNELIQYGPGNSILDKNFNYADKIKLTYKDGFFSTRFVANDFLGKLNIKYRYSLEGYQDQWIDLQNRNEINFAGLSPGNYTLKVEASRDNQNWSAPKSIDIILLGSPWKSPLAILIYSLILLAIIWYFIRSNKYKLMLKNNLEIARIDKEKEIELTEAKLNFFTNISHEFRTPLTLIISPLKELLETENLSPKMSKNLNYIDRNTNRLLNLINQLLDFRKADHGLLKLNVSQGNFVRFAKEVHLYFKEAAKAKHIKYKFKTSKEEILFPFDRNKMEIVLCNILSNAVKYTNSGDKIVMKIDSDSKYCIISIKDTGIGMNPSDQNKIFDRFFQIKSAKTARLIGSGIGLSFSKKIIELHYGNITVNSELNVGTEFIIKLSMNPKLYEGEINEDFITTDNIKGYNTNEISRPIENLSIEAKEHSVLIIDDNLEILSYLKDILSDTYSVIEADNGDLGFEKASTEIPDLIISDVMMPGKDGITLCKELKSQITTSHIPIILLTARTSTVFEIEGLKTGADDYVTKPFNSKVIKARISSLLENREKLRAHLLNKVRFEPTANEIESDADTENAFIHKAILLVENNLHNPNFGIENMVDELNMSQSTLYRKIKSLTGLSLTAFIRSVRLKKAAHLILASDLNLNQIAYEVGFNDYKYFKTSFKKQFNCLPSKYKDLINSK</sequence>
<evidence type="ECO:0000256" key="12">
    <source>
        <dbReference type="PROSITE-ProRule" id="PRU00169"/>
    </source>
</evidence>
<feature type="signal peptide" evidence="14">
    <location>
        <begin position="1"/>
        <end position="18"/>
    </location>
</feature>
<dbReference type="Gene3D" id="1.10.10.60">
    <property type="entry name" value="Homeodomain-like"/>
    <property type="match status" value="1"/>
</dbReference>
<feature type="modified residue" description="4-aspartylphosphate" evidence="12">
    <location>
        <position position="1129"/>
    </location>
</feature>
<keyword evidence="9" id="KW-0805">Transcription regulation</keyword>
<keyword evidence="4" id="KW-0808">Transferase</keyword>
<dbReference type="InterPro" id="IPR005467">
    <property type="entry name" value="His_kinase_dom"/>
</dbReference>
<dbReference type="PROSITE" id="PS50110">
    <property type="entry name" value="RESPONSE_REGULATORY"/>
    <property type="match status" value="1"/>
</dbReference>
<comment type="catalytic activity">
    <reaction evidence="1">
        <text>ATP + protein L-histidine = ADP + protein N-phospho-L-histidine.</text>
        <dbReference type="EC" id="2.7.13.3"/>
    </reaction>
</comment>
<dbReference type="InterPro" id="IPR011006">
    <property type="entry name" value="CheY-like_superfamily"/>
</dbReference>
<feature type="domain" description="Response regulatory" evidence="17">
    <location>
        <begin position="1081"/>
        <end position="1196"/>
    </location>
</feature>
<dbReference type="InterPro" id="IPR011123">
    <property type="entry name" value="Y_Y_Y"/>
</dbReference>
<protein>
    <recommendedName>
        <fullName evidence="2">histidine kinase</fullName>
        <ecNumber evidence="2">2.7.13.3</ecNumber>
    </recommendedName>
</protein>
<dbReference type="SUPFAM" id="SSF63829">
    <property type="entry name" value="Calcium-dependent phosphotriesterase"/>
    <property type="match status" value="1"/>
</dbReference>
<dbReference type="InterPro" id="IPR009057">
    <property type="entry name" value="Homeodomain-like_sf"/>
</dbReference>
<keyword evidence="14" id="KW-0732">Signal</keyword>
<dbReference type="GO" id="GO:0005524">
    <property type="term" value="F:ATP binding"/>
    <property type="evidence" value="ECO:0007669"/>
    <property type="project" value="UniProtKB-KW"/>
</dbReference>
<evidence type="ECO:0000313" key="19">
    <source>
        <dbReference type="Proteomes" id="UP000612329"/>
    </source>
</evidence>
<evidence type="ECO:0000256" key="14">
    <source>
        <dbReference type="SAM" id="SignalP"/>
    </source>
</evidence>
<dbReference type="Gene3D" id="3.40.50.2300">
    <property type="match status" value="1"/>
</dbReference>
<dbReference type="Gene3D" id="1.10.287.130">
    <property type="match status" value="1"/>
</dbReference>
<dbReference type="PROSITE" id="PS01124">
    <property type="entry name" value="HTH_ARAC_FAMILY_2"/>
    <property type="match status" value="1"/>
</dbReference>
<dbReference type="InterPro" id="IPR018062">
    <property type="entry name" value="HTH_AraC-typ_CS"/>
</dbReference>
<feature type="chain" id="PRO_5035225962" description="histidine kinase" evidence="14">
    <location>
        <begin position="19"/>
        <end position="1334"/>
    </location>
</feature>
<keyword evidence="5" id="KW-0547">Nucleotide-binding</keyword>
<keyword evidence="11" id="KW-0804">Transcription</keyword>
<feature type="domain" description="HTH araC/xylS-type" evidence="15">
    <location>
        <begin position="1231"/>
        <end position="1330"/>
    </location>
</feature>
<dbReference type="InterPro" id="IPR003661">
    <property type="entry name" value="HisK_dim/P_dom"/>
</dbReference>
<evidence type="ECO:0000256" key="10">
    <source>
        <dbReference type="ARBA" id="ARBA00023125"/>
    </source>
</evidence>
<dbReference type="EC" id="2.7.13.3" evidence="2"/>
<dbReference type="Gene3D" id="2.60.40.10">
    <property type="entry name" value="Immunoglobulins"/>
    <property type="match status" value="1"/>
</dbReference>
<evidence type="ECO:0000313" key="18">
    <source>
        <dbReference type="EMBL" id="GGK12150.1"/>
    </source>
</evidence>
<dbReference type="InterPro" id="IPR018060">
    <property type="entry name" value="HTH_AraC"/>
</dbReference>
<keyword evidence="8" id="KW-0902">Two-component regulatory system</keyword>
<dbReference type="PROSITE" id="PS00041">
    <property type="entry name" value="HTH_ARAC_FAMILY_1"/>
    <property type="match status" value="1"/>
</dbReference>
<evidence type="ECO:0000256" key="7">
    <source>
        <dbReference type="ARBA" id="ARBA00022840"/>
    </source>
</evidence>
<dbReference type="SMART" id="SM00342">
    <property type="entry name" value="HTH_ARAC"/>
    <property type="match status" value="1"/>
</dbReference>
<dbReference type="SUPFAM" id="SSF52172">
    <property type="entry name" value="CheY-like"/>
    <property type="match status" value="1"/>
</dbReference>
<keyword evidence="13" id="KW-0472">Membrane</keyword>
<dbReference type="SMART" id="SM00388">
    <property type="entry name" value="HisKA"/>
    <property type="match status" value="1"/>
</dbReference>
<dbReference type="Gene3D" id="3.30.565.10">
    <property type="entry name" value="Histidine kinase-like ATPase, C-terminal domain"/>
    <property type="match status" value="1"/>
</dbReference>
<dbReference type="GO" id="GO:0000155">
    <property type="term" value="F:phosphorelay sensor kinase activity"/>
    <property type="evidence" value="ECO:0007669"/>
    <property type="project" value="InterPro"/>
</dbReference>
<dbReference type="SUPFAM" id="SSF101898">
    <property type="entry name" value="NHL repeat"/>
    <property type="match status" value="1"/>
</dbReference>
<dbReference type="Proteomes" id="UP000612329">
    <property type="component" value="Unassembled WGS sequence"/>
</dbReference>
<dbReference type="InterPro" id="IPR011110">
    <property type="entry name" value="Reg_prop"/>
</dbReference>
<dbReference type="GO" id="GO:0043565">
    <property type="term" value="F:sequence-specific DNA binding"/>
    <property type="evidence" value="ECO:0007669"/>
    <property type="project" value="InterPro"/>
</dbReference>
<reference evidence="18" key="1">
    <citation type="journal article" date="2014" name="Int. J. Syst. Evol. Microbiol.">
        <title>Complete genome sequence of Corynebacterium casei LMG S-19264T (=DSM 44701T), isolated from a smear-ripened cheese.</title>
        <authorList>
            <consortium name="US DOE Joint Genome Institute (JGI-PGF)"/>
            <person name="Walter F."/>
            <person name="Albersmeier A."/>
            <person name="Kalinowski J."/>
            <person name="Ruckert C."/>
        </authorList>
    </citation>
    <scope>NUCLEOTIDE SEQUENCE</scope>
    <source>
        <strain evidence="18">JCM 12862</strain>
    </source>
</reference>
<dbReference type="FunFam" id="1.10.287.130:FF:000034">
    <property type="entry name" value="Two-component system sensor histidine kinase/response regulator"/>
    <property type="match status" value="1"/>
</dbReference>
<dbReference type="InterPro" id="IPR003594">
    <property type="entry name" value="HATPase_dom"/>
</dbReference>